<dbReference type="Gene3D" id="2.10.90.10">
    <property type="entry name" value="Cystine-knot cytokines"/>
    <property type="match status" value="1"/>
</dbReference>
<accession>A6HAL6</accession>
<dbReference type="InterPro" id="IPR029034">
    <property type="entry name" value="Cystine-knot_cytokine"/>
</dbReference>
<evidence type="ECO:0000259" key="6">
    <source>
        <dbReference type="PROSITE" id="PS51362"/>
    </source>
</evidence>
<dbReference type="InterPro" id="IPR015615">
    <property type="entry name" value="TGF-beta-rel"/>
</dbReference>
<sequence>MAPDAAPASCCVPARLSPISILYIDAANNVVYKQYEDMVVEACGCR</sequence>
<dbReference type="SUPFAM" id="SSF57501">
    <property type="entry name" value="Cystine-knot cytokines"/>
    <property type="match status" value="1"/>
</dbReference>
<protein>
    <submittedName>
        <fullName evidence="7">RCG61691</fullName>
    </submittedName>
</protein>
<keyword evidence="4" id="KW-0325">Glycoprotein</keyword>
<feature type="domain" description="TGF-beta family profile" evidence="6">
    <location>
        <begin position="1"/>
        <end position="46"/>
    </location>
</feature>
<evidence type="ECO:0000256" key="3">
    <source>
        <dbReference type="ARBA" id="ARBA00022525"/>
    </source>
</evidence>
<dbReference type="InterPro" id="IPR001839">
    <property type="entry name" value="TGF-b_C"/>
</dbReference>
<comment type="similarity">
    <text evidence="2 5">Belongs to the TGF-beta family.</text>
</comment>
<keyword evidence="5" id="KW-0339">Growth factor</keyword>
<dbReference type="Proteomes" id="UP000234681">
    <property type="component" value="Chromosome 6"/>
</dbReference>
<name>A6HAL6_RAT</name>
<gene>
    <name evidence="7" type="ORF">rCG_61691</name>
</gene>
<keyword evidence="3" id="KW-0964">Secreted</keyword>
<evidence type="ECO:0000313" key="7">
    <source>
        <dbReference type="EMBL" id="EDM03070.1"/>
    </source>
</evidence>
<dbReference type="PANTHER" id="PTHR11848">
    <property type="entry name" value="TGF-BETA FAMILY"/>
    <property type="match status" value="1"/>
</dbReference>
<evidence type="ECO:0000256" key="2">
    <source>
        <dbReference type="ARBA" id="ARBA00006656"/>
    </source>
</evidence>
<evidence type="ECO:0000313" key="8">
    <source>
        <dbReference type="Proteomes" id="UP000234681"/>
    </source>
</evidence>
<dbReference type="PANTHER" id="PTHR11848:SF160">
    <property type="entry name" value="GROWTH_DIFFERENTIATION FACTOR 7"/>
    <property type="match status" value="1"/>
</dbReference>
<reference evidence="8" key="1">
    <citation type="submission" date="2005-09" db="EMBL/GenBank/DDBJ databases">
        <authorList>
            <person name="Mural R.J."/>
            <person name="Li P.W."/>
            <person name="Adams M.D."/>
            <person name="Amanatides P.G."/>
            <person name="Baden-Tillson H."/>
            <person name="Barnstead M."/>
            <person name="Chin S.H."/>
            <person name="Dew I."/>
            <person name="Evans C.A."/>
            <person name="Ferriera S."/>
            <person name="Flanigan M."/>
            <person name="Fosler C."/>
            <person name="Glodek A."/>
            <person name="Gu Z."/>
            <person name="Holt R.A."/>
            <person name="Jennings D."/>
            <person name="Kraft C.L."/>
            <person name="Lu F."/>
            <person name="Nguyen T."/>
            <person name="Nusskern D.R."/>
            <person name="Pfannkoch C.M."/>
            <person name="Sitter C."/>
            <person name="Sutton G.G."/>
            <person name="Venter J.C."/>
            <person name="Wang Z."/>
            <person name="Woodage T."/>
            <person name="Zheng X.H."/>
            <person name="Zhong F."/>
        </authorList>
    </citation>
    <scope>NUCLEOTIDE SEQUENCE [LARGE SCALE GENOMIC DNA]</scope>
    <source>
        <strain>BN</strain>
        <strain evidence="8">Sprague-Dawley</strain>
    </source>
</reference>
<evidence type="ECO:0000256" key="4">
    <source>
        <dbReference type="ARBA" id="ARBA00023180"/>
    </source>
</evidence>
<dbReference type="PROSITE" id="PS51362">
    <property type="entry name" value="TGF_BETA_2"/>
    <property type="match status" value="1"/>
</dbReference>
<comment type="subcellular location">
    <subcellularLocation>
        <location evidence="1">Secreted</location>
    </subcellularLocation>
</comment>
<dbReference type="Pfam" id="PF00019">
    <property type="entry name" value="TGF_beta"/>
    <property type="match status" value="1"/>
</dbReference>
<dbReference type="EMBL" id="CH473947">
    <property type="protein sequence ID" value="EDM03070.1"/>
    <property type="molecule type" value="Genomic_DNA"/>
</dbReference>
<dbReference type="GO" id="GO:0008083">
    <property type="term" value="F:growth factor activity"/>
    <property type="evidence" value="ECO:0007669"/>
    <property type="project" value="UniProtKB-KW"/>
</dbReference>
<dbReference type="GO" id="GO:0005576">
    <property type="term" value="C:extracellular region"/>
    <property type="evidence" value="ECO:0007669"/>
    <property type="project" value="UniProtKB-SubCell"/>
</dbReference>
<dbReference type="SMART" id="SM00204">
    <property type="entry name" value="TGFB"/>
    <property type="match status" value="1"/>
</dbReference>
<dbReference type="AlphaFoldDB" id="A6HAL6"/>
<evidence type="ECO:0000256" key="5">
    <source>
        <dbReference type="RuleBase" id="RU000354"/>
    </source>
</evidence>
<organism evidence="7 8">
    <name type="scientific">Rattus norvegicus</name>
    <name type="common">Rat</name>
    <dbReference type="NCBI Taxonomy" id="10116"/>
    <lineage>
        <taxon>Eukaryota</taxon>
        <taxon>Metazoa</taxon>
        <taxon>Chordata</taxon>
        <taxon>Craniata</taxon>
        <taxon>Vertebrata</taxon>
        <taxon>Euteleostomi</taxon>
        <taxon>Mammalia</taxon>
        <taxon>Eutheria</taxon>
        <taxon>Euarchontoglires</taxon>
        <taxon>Glires</taxon>
        <taxon>Rodentia</taxon>
        <taxon>Myomorpha</taxon>
        <taxon>Muroidea</taxon>
        <taxon>Muridae</taxon>
        <taxon>Murinae</taxon>
        <taxon>Rattus</taxon>
    </lineage>
</organism>
<evidence type="ECO:0000256" key="1">
    <source>
        <dbReference type="ARBA" id="ARBA00004613"/>
    </source>
</evidence>
<proteinExistence type="inferred from homology"/>